<keyword evidence="3" id="KW-1185">Reference proteome</keyword>
<feature type="chain" id="PRO_5047350452" evidence="1">
    <location>
        <begin position="26"/>
        <end position="455"/>
    </location>
</feature>
<proteinExistence type="predicted"/>
<evidence type="ECO:0000256" key="1">
    <source>
        <dbReference type="SAM" id="SignalP"/>
    </source>
</evidence>
<gene>
    <name evidence="2" type="ORF">IQ05_00716</name>
</gene>
<comment type="caution">
    <text evidence="2">The sequence shown here is derived from an EMBL/GenBank/DDBJ whole genome shotgun (WGS) entry which is preliminary data.</text>
</comment>
<name>A0ABY3FL44_9FLAO</name>
<accession>A0ABY3FL44</accession>
<dbReference type="Proteomes" id="UP000317519">
    <property type="component" value="Unassembled WGS sequence"/>
</dbReference>
<feature type="signal peptide" evidence="1">
    <location>
        <begin position="1"/>
        <end position="25"/>
    </location>
</feature>
<dbReference type="EMBL" id="VLKO01000003">
    <property type="protein sequence ID" value="TWI01149.1"/>
    <property type="molecule type" value="Genomic_DNA"/>
</dbReference>
<sequence length="455" mass="51335">MVNMTKRMKKIITFFLLCISVNSYSQKPKNIIVEYNPQSAFLQFVSVVRVHNKNNVLVYEDNYTDVNAFSYNSLIGKKTATLINLTEADYPLKFSLRGETLYTTNCNENKDIVFTLEKYNSLGTESLFACTASAEIRAFYLDNPETNDNVSSCDVISIKNKPITNYYYKHPVSGEWIDIYTVAPNAILYNSINTNDLNLKINEVPDLNNYYGPLFLKGSYTVDGLYDSFVTTQEGDAAPINVYSKTFETNIIIYNITPCTPVITTTSSQNFTSCSYSQDGAVTFTFERELQDGEQYEMALFYQNGAAVLDGNKTITKNSMTTPTTYTWTNLPSENYKLTYYTKKTVGSKEYLSNPPLQKRFTISSPTNLEFTVSANNPLCNNGATNLIIEAIGGSPPYFYDDLEGTTEIINGETKIKRIQFNPSDEQSNQVSIPLLNPKSVYTIKVTDSKFCIER</sequence>
<reference evidence="2 3" key="1">
    <citation type="journal article" date="2015" name="Stand. Genomic Sci.">
        <title>Genomic Encyclopedia of Bacterial and Archaeal Type Strains, Phase III: the genomes of soil and plant-associated and newly described type strains.</title>
        <authorList>
            <person name="Whitman W.B."/>
            <person name="Woyke T."/>
            <person name="Klenk H.P."/>
            <person name="Zhou Y."/>
            <person name="Lilburn T.G."/>
            <person name="Beck B.J."/>
            <person name="De Vos P."/>
            <person name="Vandamme P."/>
            <person name="Eisen J.A."/>
            <person name="Garrity G."/>
            <person name="Hugenholtz P."/>
            <person name="Kyrpides N.C."/>
        </authorList>
    </citation>
    <scope>NUCLEOTIDE SEQUENCE [LARGE SCALE GENOMIC DNA]</scope>
    <source>
        <strain evidence="2 3">CGMCC 1.6847</strain>
    </source>
</reference>
<protein>
    <submittedName>
        <fullName evidence="2">Uncharacterized protein</fullName>
    </submittedName>
</protein>
<organism evidence="2 3">
    <name type="scientific">Flavobacterium tiangeerense</name>
    <dbReference type="NCBI Taxonomy" id="459471"/>
    <lineage>
        <taxon>Bacteria</taxon>
        <taxon>Pseudomonadati</taxon>
        <taxon>Bacteroidota</taxon>
        <taxon>Flavobacteriia</taxon>
        <taxon>Flavobacteriales</taxon>
        <taxon>Flavobacteriaceae</taxon>
        <taxon>Flavobacterium</taxon>
    </lineage>
</organism>
<evidence type="ECO:0000313" key="3">
    <source>
        <dbReference type="Proteomes" id="UP000317519"/>
    </source>
</evidence>
<keyword evidence="1" id="KW-0732">Signal</keyword>
<evidence type="ECO:0000313" key="2">
    <source>
        <dbReference type="EMBL" id="TWI01149.1"/>
    </source>
</evidence>